<evidence type="ECO:0000256" key="9">
    <source>
        <dbReference type="ARBA" id="ARBA00022989"/>
    </source>
</evidence>
<dbReference type="PANTHER" id="PTHR45768:SF18">
    <property type="entry name" value="RING-H2 FINGER PROTEIN ATL47-RELATED"/>
    <property type="match status" value="1"/>
</dbReference>
<evidence type="ECO:0000259" key="13">
    <source>
        <dbReference type="PROSITE" id="PS50089"/>
    </source>
</evidence>
<evidence type="ECO:0000256" key="12">
    <source>
        <dbReference type="SAM" id="MobiDB-lite"/>
    </source>
</evidence>
<evidence type="ECO:0000313" key="15">
    <source>
        <dbReference type="Proteomes" id="UP000187209"/>
    </source>
</evidence>
<evidence type="ECO:0000256" key="7">
    <source>
        <dbReference type="ARBA" id="ARBA00022786"/>
    </source>
</evidence>
<keyword evidence="8" id="KW-0862">Zinc</keyword>
<dbReference type="AlphaFoldDB" id="A0A1R2CTX6"/>
<evidence type="ECO:0000256" key="8">
    <source>
        <dbReference type="ARBA" id="ARBA00022833"/>
    </source>
</evidence>
<keyword evidence="15" id="KW-1185">Reference proteome</keyword>
<proteinExistence type="predicted"/>
<keyword evidence="6 11" id="KW-0863">Zinc-finger</keyword>
<comment type="subcellular location">
    <subcellularLocation>
        <location evidence="1">Membrane</location>
        <topology evidence="1">Single-pass membrane protein</topology>
    </subcellularLocation>
</comment>
<feature type="compositionally biased region" description="Basic and acidic residues" evidence="12">
    <location>
        <begin position="1"/>
        <end position="19"/>
    </location>
</feature>
<dbReference type="EMBL" id="MPUH01000062">
    <property type="protein sequence ID" value="OMJ92423.1"/>
    <property type="molecule type" value="Genomic_DNA"/>
</dbReference>
<organism evidence="14 15">
    <name type="scientific">Stentor coeruleus</name>
    <dbReference type="NCBI Taxonomy" id="5963"/>
    <lineage>
        <taxon>Eukaryota</taxon>
        <taxon>Sar</taxon>
        <taxon>Alveolata</taxon>
        <taxon>Ciliophora</taxon>
        <taxon>Postciliodesmatophora</taxon>
        <taxon>Heterotrichea</taxon>
        <taxon>Heterotrichida</taxon>
        <taxon>Stentoridae</taxon>
        <taxon>Stentor</taxon>
    </lineage>
</organism>
<keyword evidence="3" id="KW-0808">Transferase</keyword>
<keyword evidence="9" id="KW-1133">Transmembrane helix</keyword>
<name>A0A1R2CTX6_9CILI</name>
<dbReference type="PROSITE" id="PS50089">
    <property type="entry name" value="ZF_RING_2"/>
    <property type="match status" value="1"/>
</dbReference>
<evidence type="ECO:0000256" key="1">
    <source>
        <dbReference type="ARBA" id="ARBA00004167"/>
    </source>
</evidence>
<dbReference type="InterPro" id="IPR001841">
    <property type="entry name" value="Znf_RING"/>
</dbReference>
<keyword evidence="7" id="KW-0833">Ubl conjugation pathway</keyword>
<evidence type="ECO:0000256" key="2">
    <source>
        <dbReference type="ARBA" id="ARBA00004906"/>
    </source>
</evidence>
<dbReference type="Gene3D" id="3.30.40.10">
    <property type="entry name" value="Zinc/RING finger domain, C3HC4 (zinc finger)"/>
    <property type="match status" value="1"/>
</dbReference>
<dbReference type="PANTHER" id="PTHR45768">
    <property type="entry name" value="E3 UBIQUITIN-PROTEIN LIGASE RNF13-LIKE"/>
    <property type="match status" value="1"/>
</dbReference>
<evidence type="ECO:0000256" key="3">
    <source>
        <dbReference type="ARBA" id="ARBA00022679"/>
    </source>
</evidence>
<evidence type="ECO:0000256" key="11">
    <source>
        <dbReference type="PROSITE-ProRule" id="PRU00175"/>
    </source>
</evidence>
<protein>
    <recommendedName>
        <fullName evidence="13">RING-type domain-containing protein</fullName>
    </recommendedName>
</protein>
<dbReference type="SUPFAM" id="SSF57850">
    <property type="entry name" value="RING/U-box"/>
    <property type="match status" value="1"/>
</dbReference>
<gene>
    <name evidence="14" type="ORF">SteCoe_4874</name>
</gene>
<accession>A0A1R2CTX6</accession>
<sequence length="174" mass="20028">MENKQKNERDFKMEEEQKDLSNNSAQEDALEELEKLKMIEKAQLEKITKLRGQISNQEMLIEKIKRENIIIKEKSRKMIANSRESEYEMALRLSQLDVARAGGQKGLNEAEIDNLPIFSVDIDTPCCVCKKIIPQDHIVKSLPFCGHMAHQPCIDNWLISNKVCPECSTPVQEE</sequence>
<comment type="pathway">
    <text evidence="2">Protein modification; protein ubiquitination.</text>
</comment>
<comment type="caution">
    <text evidence="14">The sequence shown here is derived from an EMBL/GenBank/DDBJ whole genome shotgun (WGS) entry which is preliminary data.</text>
</comment>
<dbReference type="OrthoDB" id="8062037at2759"/>
<reference evidence="14 15" key="1">
    <citation type="submission" date="2016-11" db="EMBL/GenBank/DDBJ databases">
        <title>The macronuclear genome of Stentor coeruleus: a giant cell with tiny introns.</title>
        <authorList>
            <person name="Slabodnick M."/>
            <person name="Ruby J.G."/>
            <person name="Reiff S.B."/>
            <person name="Swart E.C."/>
            <person name="Gosai S."/>
            <person name="Prabakaran S."/>
            <person name="Witkowska E."/>
            <person name="Larue G.E."/>
            <person name="Fisher S."/>
            <person name="Freeman R.M."/>
            <person name="Gunawardena J."/>
            <person name="Chu W."/>
            <person name="Stover N.A."/>
            <person name="Gregory B.D."/>
            <person name="Nowacki M."/>
            <person name="Derisi J."/>
            <person name="Roy S.W."/>
            <person name="Marshall W.F."/>
            <person name="Sood P."/>
        </authorList>
    </citation>
    <scope>NUCLEOTIDE SEQUENCE [LARGE SCALE GENOMIC DNA]</scope>
    <source>
        <strain evidence="14">WM001</strain>
    </source>
</reference>
<evidence type="ECO:0000256" key="4">
    <source>
        <dbReference type="ARBA" id="ARBA00022692"/>
    </source>
</evidence>
<keyword evidence="10" id="KW-0472">Membrane</keyword>
<feature type="domain" description="RING-type" evidence="13">
    <location>
        <begin position="126"/>
        <end position="168"/>
    </location>
</feature>
<keyword evidence="4" id="KW-0812">Transmembrane</keyword>
<keyword evidence="5" id="KW-0479">Metal-binding</keyword>
<feature type="region of interest" description="Disordered" evidence="12">
    <location>
        <begin position="1"/>
        <end position="27"/>
    </location>
</feature>
<dbReference type="GO" id="GO:0016020">
    <property type="term" value="C:membrane"/>
    <property type="evidence" value="ECO:0007669"/>
    <property type="project" value="UniProtKB-SubCell"/>
</dbReference>
<dbReference type="Proteomes" id="UP000187209">
    <property type="component" value="Unassembled WGS sequence"/>
</dbReference>
<evidence type="ECO:0000256" key="6">
    <source>
        <dbReference type="ARBA" id="ARBA00022771"/>
    </source>
</evidence>
<dbReference type="InterPro" id="IPR013083">
    <property type="entry name" value="Znf_RING/FYVE/PHD"/>
</dbReference>
<evidence type="ECO:0000256" key="5">
    <source>
        <dbReference type="ARBA" id="ARBA00022723"/>
    </source>
</evidence>
<dbReference type="GO" id="GO:0016740">
    <property type="term" value="F:transferase activity"/>
    <property type="evidence" value="ECO:0007669"/>
    <property type="project" value="UniProtKB-KW"/>
</dbReference>
<dbReference type="Pfam" id="PF13639">
    <property type="entry name" value="zf-RING_2"/>
    <property type="match status" value="1"/>
</dbReference>
<dbReference type="SMART" id="SM00184">
    <property type="entry name" value="RING"/>
    <property type="match status" value="1"/>
</dbReference>
<evidence type="ECO:0000313" key="14">
    <source>
        <dbReference type="EMBL" id="OMJ92423.1"/>
    </source>
</evidence>
<dbReference type="GO" id="GO:0008270">
    <property type="term" value="F:zinc ion binding"/>
    <property type="evidence" value="ECO:0007669"/>
    <property type="project" value="UniProtKB-KW"/>
</dbReference>
<evidence type="ECO:0000256" key="10">
    <source>
        <dbReference type="ARBA" id="ARBA00023136"/>
    </source>
</evidence>